<evidence type="ECO:0000313" key="1">
    <source>
        <dbReference type="EMBL" id="MBC5785182.1"/>
    </source>
</evidence>
<name>A0A923MWU8_9BURK</name>
<dbReference type="AlphaFoldDB" id="A0A923MWU8"/>
<dbReference type="Proteomes" id="UP000608513">
    <property type="component" value="Unassembled WGS sequence"/>
</dbReference>
<accession>A0A923MWU8</accession>
<reference evidence="1" key="1">
    <citation type="submission" date="2020-08" db="EMBL/GenBank/DDBJ databases">
        <title>Ramlibacter sp. USB13 16S ribosomal RNA gene genome sequencing and assembly.</title>
        <authorList>
            <person name="Kang M."/>
        </authorList>
    </citation>
    <scope>NUCLEOTIDE SEQUENCE</scope>
    <source>
        <strain evidence="1">USB13</strain>
    </source>
</reference>
<sequence>MTPTHRFLVRLRHRAAYCYELLLYALLLALVFAVGLASSPAGAEDAQCGNIQSSAAVITK</sequence>
<comment type="caution">
    <text evidence="1">The sequence shown here is derived from an EMBL/GenBank/DDBJ whole genome shotgun (WGS) entry which is preliminary data.</text>
</comment>
<organism evidence="1 2">
    <name type="scientific">Ramlibacter cellulosilyticus</name>
    <dbReference type="NCBI Taxonomy" id="2764187"/>
    <lineage>
        <taxon>Bacteria</taxon>
        <taxon>Pseudomonadati</taxon>
        <taxon>Pseudomonadota</taxon>
        <taxon>Betaproteobacteria</taxon>
        <taxon>Burkholderiales</taxon>
        <taxon>Comamonadaceae</taxon>
        <taxon>Ramlibacter</taxon>
    </lineage>
</organism>
<dbReference type="EMBL" id="JACORT010000009">
    <property type="protein sequence ID" value="MBC5785182.1"/>
    <property type="molecule type" value="Genomic_DNA"/>
</dbReference>
<evidence type="ECO:0000313" key="2">
    <source>
        <dbReference type="Proteomes" id="UP000608513"/>
    </source>
</evidence>
<proteinExistence type="predicted"/>
<protein>
    <submittedName>
        <fullName evidence="1">Uncharacterized protein</fullName>
    </submittedName>
</protein>
<gene>
    <name evidence="1" type="ORF">H8N03_19705</name>
</gene>
<dbReference type="RefSeq" id="WP_187077926.1">
    <property type="nucleotide sequence ID" value="NZ_JACORT010000009.1"/>
</dbReference>
<keyword evidence="2" id="KW-1185">Reference proteome</keyword>